<evidence type="ECO:0000313" key="1">
    <source>
        <dbReference type="EMBL" id="QBP29770.1"/>
    </source>
</evidence>
<organism evidence="1 2">
    <name type="scientific">Mycobacterium phage Typha</name>
    <dbReference type="NCBI Taxonomy" id="2517971"/>
    <lineage>
        <taxon>Viruses</taxon>
        <taxon>Duplodnaviria</taxon>
        <taxon>Heunggongvirae</taxon>
        <taxon>Uroviricota</taxon>
        <taxon>Caudoviricetes</taxon>
        <taxon>Typhavirus</taxon>
        <taxon>Typhavirus typha</taxon>
    </lineage>
</organism>
<keyword evidence="2" id="KW-1185">Reference proteome</keyword>
<name>A0A482J6T2_9CAUD</name>
<dbReference type="RefSeq" id="YP_010049782.1">
    <property type="nucleotide sequence ID" value="NC_054393.1"/>
</dbReference>
<proteinExistence type="predicted"/>
<dbReference type="EMBL" id="MK494099">
    <property type="protein sequence ID" value="QBP29770.1"/>
    <property type="molecule type" value="Genomic_DNA"/>
</dbReference>
<reference evidence="1 2" key="1">
    <citation type="submission" date="2019-02" db="EMBL/GenBank/DDBJ databases">
        <authorList>
            <person name="Kanzanas C."/>
            <person name="Smith M.A."/>
            <person name="Zack K.M."/>
            <person name="Garlena R.A."/>
            <person name="Russell D.A."/>
            <person name="Pope W.H."/>
            <person name="Jacobs-Sera D."/>
            <person name="Hatfull G.F."/>
        </authorList>
    </citation>
    <scope>NUCLEOTIDE SEQUENCE [LARGE SCALE GENOMIC DNA]</scope>
</reference>
<sequence>MTSIFTVTVVGATKEATYTSVFPSEPAAVGYLRDMFGEEVDLADAETTEEVVAAISATEEVEYVMVDEHDLP</sequence>
<accession>A0A482J6T2</accession>
<dbReference type="Proteomes" id="UP000294565">
    <property type="component" value="Segment"/>
</dbReference>
<dbReference type="KEGG" id="vg:63743105"/>
<evidence type="ECO:0000313" key="2">
    <source>
        <dbReference type="Proteomes" id="UP000294565"/>
    </source>
</evidence>
<gene>
    <name evidence="1" type="primary">115</name>
    <name evidence="1" type="ORF">SEA_TYPHA_115</name>
</gene>
<dbReference type="GeneID" id="63743105"/>
<protein>
    <submittedName>
        <fullName evidence="1">Uncharacterized protein</fullName>
    </submittedName>
</protein>